<evidence type="ECO:0000259" key="3">
    <source>
        <dbReference type="Pfam" id="PF12000"/>
    </source>
</evidence>
<dbReference type="Pfam" id="PF12000">
    <property type="entry name" value="Glyco_trans_4_3"/>
    <property type="match status" value="1"/>
</dbReference>
<dbReference type="eggNOG" id="COG0438">
    <property type="taxonomic scope" value="Bacteria"/>
</dbReference>
<dbReference type="STRING" id="694327.DFW101_0360"/>
<evidence type="ECO:0000256" key="1">
    <source>
        <dbReference type="ARBA" id="ARBA00022679"/>
    </source>
</evidence>
<proteinExistence type="predicted"/>
<keyword evidence="5" id="KW-1185">Reference proteome</keyword>
<dbReference type="Gene3D" id="3.40.50.2000">
    <property type="entry name" value="Glycogen Phosphorylase B"/>
    <property type="match status" value="2"/>
</dbReference>
<dbReference type="Proteomes" id="UP000004662">
    <property type="component" value="Chromosome"/>
</dbReference>
<dbReference type="EMBL" id="CM001368">
    <property type="protein sequence ID" value="EHJ46377.1"/>
    <property type="molecule type" value="Genomic_DNA"/>
</dbReference>
<dbReference type="RefSeq" id="WP_009179824.1">
    <property type="nucleotide sequence ID" value="NZ_CM001368.1"/>
</dbReference>
<dbReference type="GO" id="GO:0009103">
    <property type="term" value="P:lipopolysaccharide biosynthetic process"/>
    <property type="evidence" value="ECO:0007669"/>
    <property type="project" value="TreeGrafter"/>
</dbReference>
<reference evidence="5" key="1">
    <citation type="journal article" date="2015" name="Genome Announc.">
        <title>High-Quality Draft Genome Sequence of Desulfovibrio carbinoliphilus FW-101-2B, an Organic Acid-Oxidizing Sulfate-Reducing Bacterium Isolated from Uranium(VI)-Contaminated Groundwater.</title>
        <authorList>
            <person name="Ramsay B.D."/>
            <person name="Hwang C."/>
            <person name="Woo H.L."/>
            <person name="Carroll S.L."/>
            <person name="Lucas S."/>
            <person name="Han J."/>
            <person name="Lapidus A.L."/>
            <person name="Cheng J.F."/>
            <person name="Goodwin L.A."/>
            <person name="Pitluck S."/>
            <person name="Peters L."/>
            <person name="Chertkov O."/>
            <person name="Held B."/>
            <person name="Detter J.C."/>
            <person name="Han C.S."/>
            <person name="Tapia R."/>
            <person name="Land M.L."/>
            <person name="Hauser L.J."/>
            <person name="Kyrpides N.C."/>
            <person name="Ivanova N.N."/>
            <person name="Mikhailova N."/>
            <person name="Pagani I."/>
            <person name="Woyke T."/>
            <person name="Arkin A.P."/>
            <person name="Dehal P."/>
            <person name="Chivian D."/>
            <person name="Criddle C.S."/>
            <person name="Wu W."/>
            <person name="Chakraborty R."/>
            <person name="Hazen T.C."/>
            <person name="Fields M.W."/>
        </authorList>
    </citation>
    <scope>NUCLEOTIDE SEQUENCE [LARGE SCALE GENOMIC DNA]</scope>
    <source>
        <strain evidence="5">FW-101-2B</strain>
    </source>
</reference>
<name>G7QD71_9BACT</name>
<gene>
    <name evidence="4" type="ORF">DFW101_0360</name>
</gene>
<dbReference type="SUPFAM" id="SSF53756">
    <property type="entry name" value="UDP-Glycosyltransferase/glycogen phosphorylase"/>
    <property type="match status" value="1"/>
</dbReference>
<keyword evidence="1" id="KW-0808">Transferase</keyword>
<dbReference type="InterPro" id="IPR022623">
    <property type="entry name" value="Glyco_trans_4"/>
</dbReference>
<dbReference type="InterPro" id="IPR001296">
    <property type="entry name" value="Glyco_trans_1"/>
</dbReference>
<feature type="domain" description="Glycosyl transferase family 4" evidence="3">
    <location>
        <begin position="340"/>
        <end position="509"/>
    </location>
</feature>
<accession>G7QD71</accession>
<dbReference type="Pfam" id="PF00534">
    <property type="entry name" value="Glycos_transf_1"/>
    <property type="match status" value="1"/>
</dbReference>
<sequence>MSFDLTPGALLPSEPRVPDRAGMSALTERHLLPALPGLQALFLGIRAHLDPGLRAARPVKLGKPYPLGQCLEISLAVQQQLKGLDPRTLAPPAAAGHAALAAFLRAGGTMRRVWGDLRGQYFQNAFLAGTLYIDVANDTVMPTKPKVEILPFDQARLHPIADYRHYARIAERYWQATVWPNHVVPELAPYCPLITVSPAGVASLRDVGDYMMALTLSQGFAPSRAVLAGEPLPGEVFERLAAALVGSPLTLATGPEAGRAEALGHCLAYRAKRWHRQPAILQRMLHLTDKANRSLARAGANETPCAANAAPGCSRPMHVLFVHRHFPDKFAFLAPALARRGHNVVALTMRQTETTQWQGVTIVSYGTARGTTPGVHPWVSDFEAETIRGEACFRAALRLREQGFTPDVIVASPGWGESLFLKEVWPQATLGIGCECHHRPPGAMAAFDPEFPPAEAEEACRLRLKGLGNLLHCETADAGLSPTRWQAATFPEPFRSRITVVHDGIDTDAVVPDPAVSLTLNGHLVLTRQDEVVTFASRTLEPCRGYHIFMRALPEILARRPHVRVLIAGGDEAGFGPPPDAARYGAPTWKEVFAREVRPQIADADWARVHFLGVVPRPFFVPLLQLSTVHVCLAYPLVPSASLLEAMSAGCAIVASDTPPLREAVRHDETGRLAGFFDVAGLAGEVCALLGDPAARQRLGENARRFARAHYDLRTRCLPRQIEWVEGLPGDANRRAGLAEAGRPANGLSSRDF</sequence>
<dbReference type="HOGENOM" id="CLU_374969_0_0_7"/>
<evidence type="ECO:0000259" key="2">
    <source>
        <dbReference type="Pfam" id="PF00534"/>
    </source>
</evidence>
<evidence type="ECO:0000313" key="5">
    <source>
        <dbReference type="Proteomes" id="UP000004662"/>
    </source>
</evidence>
<protein>
    <recommendedName>
        <fullName evidence="6">Glycosyl transferase group 1</fullName>
    </recommendedName>
</protein>
<dbReference type="GO" id="GO:0016757">
    <property type="term" value="F:glycosyltransferase activity"/>
    <property type="evidence" value="ECO:0007669"/>
    <property type="project" value="InterPro"/>
</dbReference>
<evidence type="ECO:0008006" key="6">
    <source>
        <dbReference type="Google" id="ProtNLM"/>
    </source>
</evidence>
<dbReference type="PANTHER" id="PTHR46401:SF2">
    <property type="entry name" value="GLYCOSYLTRANSFERASE WBBK-RELATED"/>
    <property type="match status" value="1"/>
</dbReference>
<feature type="domain" description="Glycosyl transferase family 1" evidence="2">
    <location>
        <begin position="529"/>
        <end position="705"/>
    </location>
</feature>
<organism evidence="4 5">
    <name type="scientific">Solidesulfovibrio carbinoliphilus subsp. oakridgensis</name>
    <dbReference type="NCBI Taxonomy" id="694327"/>
    <lineage>
        <taxon>Bacteria</taxon>
        <taxon>Pseudomonadati</taxon>
        <taxon>Thermodesulfobacteriota</taxon>
        <taxon>Desulfovibrionia</taxon>
        <taxon>Desulfovibrionales</taxon>
        <taxon>Desulfovibrionaceae</taxon>
        <taxon>Solidesulfovibrio</taxon>
    </lineage>
</organism>
<dbReference type="AlphaFoldDB" id="G7QD71"/>
<dbReference type="PANTHER" id="PTHR46401">
    <property type="entry name" value="GLYCOSYLTRANSFERASE WBBK-RELATED"/>
    <property type="match status" value="1"/>
</dbReference>
<evidence type="ECO:0000313" key="4">
    <source>
        <dbReference type="EMBL" id="EHJ46377.1"/>
    </source>
</evidence>